<evidence type="ECO:0000256" key="1">
    <source>
        <dbReference type="SAM" id="MobiDB-lite"/>
    </source>
</evidence>
<keyword evidence="4" id="KW-1185">Reference proteome</keyword>
<protein>
    <recommendedName>
        <fullName evidence="2">DUF985 domain-containing protein</fullName>
    </recommendedName>
</protein>
<dbReference type="PANTHER" id="PTHR33387:SF3">
    <property type="entry name" value="DUF985 DOMAIN-CONTAINING PROTEIN"/>
    <property type="match status" value="1"/>
</dbReference>
<dbReference type="EMBL" id="JAPDMQ010000246">
    <property type="protein sequence ID" value="KAK0529332.1"/>
    <property type="molecule type" value="Genomic_DNA"/>
</dbReference>
<gene>
    <name evidence="3" type="ORF">OC842_004266</name>
</gene>
<feature type="domain" description="DUF985" evidence="2">
    <location>
        <begin position="99"/>
        <end position="204"/>
    </location>
</feature>
<dbReference type="AlphaFoldDB" id="A0AAN6JQG1"/>
<accession>A0AAN6JQG1</accession>
<evidence type="ECO:0000313" key="4">
    <source>
        <dbReference type="Proteomes" id="UP001176521"/>
    </source>
</evidence>
<dbReference type="SUPFAM" id="SSF51182">
    <property type="entry name" value="RmlC-like cupins"/>
    <property type="match status" value="2"/>
</dbReference>
<dbReference type="Proteomes" id="UP001176521">
    <property type="component" value="Unassembled WGS sequence"/>
</dbReference>
<dbReference type="Pfam" id="PF06172">
    <property type="entry name" value="Cupin_5"/>
    <property type="match status" value="2"/>
</dbReference>
<feature type="region of interest" description="Disordered" evidence="1">
    <location>
        <begin position="215"/>
        <end position="237"/>
    </location>
</feature>
<dbReference type="CDD" id="cd06121">
    <property type="entry name" value="cupin_YML079wp"/>
    <property type="match status" value="1"/>
</dbReference>
<name>A0AAN6JQG1_9BASI</name>
<dbReference type="InterPro" id="IPR039935">
    <property type="entry name" value="YML079W-like"/>
</dbReference>
<dbReference type="Gene3D" id="2.60.120.10">
    <property type="entry name" value="Jelly Rolls"/>
    <property type="match status" value="1"/>
</dbReference>
<organism evidence="3 4">
    <name type="scientific">Tilletia horrida</name>
    <dbReference type="NCBI Taxonomy" id="155126"/>
    <lineage>
        <taxon>Eukaryota</taxon>
        <taxon>Fungi</taxon>
        <taxon>Dikarya</taxon>
        <taxon>Basidiomycota</taxon>
        <taxon>Ustilaginomycotina</taxon>
        <taxon>Exobasidiomycetes</taxon>
        <taxon>Tilletiales</taxon>
        <taxon>Tilletiaceae</taxon>
        <taxon>Tilletia</taxon>
    </lineage>
</organism>
<evidence type="ECO:0000259" key="2">
    <source>
        <dbReference type="Pfam" id="PF06172"/>
    </source>
</evidence>
<feature type="domain" description="DUF985" evidence="2">
    <location>
        <begin position="13"/>
        <end position="64"/>
    </location>
</feature>
<dbReference type="InterPro" id="IPR014710">
    <property type="entry name" value="RmlC-like_jellyroll"/>
</dbReference>
<reference evidence="3" key="1">
    <citation type="journal article" date="2023" name="PhytoFront">
        <title>Draft Genome Resources of Seven Strains of Tilletia horrida, Causal Agent of Kernel Smut of Rice.</title>
        <authorList>
            <person name="Khanal S."/>
            <person name="Antony Babu S."/>
            <person name="Zhou X.G."/>
        </authorList>
    </citation>
    <scope>NUCLEOTIDE SEQUENCE</scope>
    <source>
        <strain evidence="3">TX3</strain>
    </source>
</reference>
<dbReference type="InterPro" id="IPR011051">
    <property type="entry name" value="RmlC_Cupin_sf"/>
</dbReference>
<evidence type="ECO:0000313" key="3">
    <source>
        <dbReference type="EMBL" id="KAK0529332.1"/>
    </source>
</evidence>
<dbReference type="PANTHER" id="PTHR33387">
    <property type="entry name" value="RMLC-LIKE JELLY ROLL FOLD PROTEIN"/>
    <property type="match status" value="1"/>
</dbReference>
<comment type="caution">
    <text evidence="3">The sequence shown here is derived from an EMBL/GenBank/DDBJ whole genome shotgun (WGS) entry which is preliminary data.</text>
</comment>
<dbReference type="InterPro" id="IPR009327">
    <property type="entry name" value="Cupin_DUF985"/>
</dbReference>
<sequence length="237" mass="26599">MPAEYPYPRTNSELIKDLNLEPHPEGGYYSLTWLGEEKTPTPFVFRSPARPLASTIYYLLAARSDAESQADVEKLRASGLAVPADGSGEGGLKWSPHSAVFHLNRSATMHLHHAGRAKYTLIEAHPAKGRRPRIKEVIVGADSARGEVRQLLVEGGEHGWWKMSQVPERDVRHAAEAEEGQRERVGCLISEVVIPGFDWKDHRYMQTSDLRRLFPGQDDEDKAALTRFSPHVEPDEE</sequence>
<proteinExistence type="predicted"/>